<comment type="caution">
    <text evidence="3">The sequence shown here is derived from an EMBL/GenBank/DDBJ whole genome shotgun (WGS) entry which is preliminary data.</text>
</comment>
<proteinExistence type="predicted"/>
<evidence type="ECO:0000256" key="1">
    <source>
        <dbReference type="SAM" id="Coils"/>
    </source>
</evidence>
<dbReference type="InterPro" id="IPR027981">
    <property type="entry name" value="DUF4446"/>
</dbReference>
<feature type="coiled-coil region" evidence="1">
    <location>
        <begin position="40"/>
        <end position="74"/>
    </location>
</feature>
<accession>A0A0G1F8T9</accession>
<keyword evidence="2" id="KW-0472">Membrane</keyword>
<dbReference type="EMBL" id="LCGS01000030">
    <property type="protein sequence ID" value="KKT18503.1"/>
    <property type="molecule type" value="Genomic_DNA"/>
</dbReference>
<keyword evidence="2" id="KW-1133">Transmembrane helix</keyword>
<organism evidence="3 4">
    <name type="scientific">Candidatus Nomurabacteria bacterium GW2011_GWB1_43_7</name>
    <dbReference type="NCBI Taxonomy" id="1618747"/>
    <lineage>
        <taxon>Bacteria</taxon>
        <taxon>Candidatus Nomuraibacteriota</taxon>
    </lineage>
</organism>
<sequence>MNTKLEIAFFVLAGIAILISAIWIIITEKRLGRFFLGKKGKDLEDTIVTLENDIEKLKKAKEIFEKEIVTINTKLKKSIRGLETVRFNPFPDQGSNQSFAIGMLNEENDGLVISSLYSRERMSIFAKPIKNGKSEYELTAEEKEALTKAKI</sequence>
<dbReference type="Pfam" id="PF14584">
    <property type="entry name" value="DUF4446"/>
    <property type="match status" value="1"/>
</dbReference>
<name>A0A0G1F8T9_9BACT</name>
<dbReference type="Proteomes" id="UP000034751">
    <property type="component" value="Unassembled WGS sequence"/>
</dbReference>
<keyword evidence="2" id="KW-0812">Transmembrane</keyword>
<evidence type="ECO:0000313" key="4">
    <source>
        <dbReference type="Proteomes" id="UP000034751"/>
    </source>
</evidence>
<dbReference type="STRING" id="1618747.UW02_C0030G0003"/>
<evidence type="ECO:0000256" key="2">
    <source>
        <dbReference type="SAM" id="Phobius"/>
    </source>
</evidence>
<gene>
    <name evidence="3" type="ORF">UW02_C0030G0003</name>
</gene>
<evidence type="ECO:0000313" key="3">
    <source>
        <dbReference type="EMBL" id="KKT18503.1"/>
    </source>
</evidence>
<dbReference type="AlphaFoldDB" id="A0A0G1F8T9"/>
<evidence type="ECO:0008006" key="5">
    <source>
        <dbReference type="Google" id="ProtNLM"/>
    </source>
</evidence>
<keyword evidence="1" id="KW-0175">Coiled coil</keyword>
<protein>
    <recommendedName>
        <fullName evidence="5">DUF4446 domain-containing protein</fullName>
    </recommendedName>
</protein>
<feature type="transmembrane region" description="Helical" evidence="2">
    <location>
        <begin position="6"/>
        <end position="26"/>
    </location>
</feature>
<reference evidence="3 4" key="1">
    <citation type="journal article" date="2015" name="Nature">
        <title>rRNA introns, odd ribosomes, and small enigmatic genomes across a large radiation of phyla.</title>
        <authorList>
            <person name="Brown C.T."/>
            <person name="Hug L.A."/>
            <person name="Thomas B.C."/>
            <person name="Sharon I."/>
            <person name="Castelle C.J."/>
            <person name="Singh A."/>
            <person name="Wilkins M.J."/>
            <person name="Williams K.H."/>
            <person name="Banfield J.F."/>
        </authorList>
    </citation>
    <scope>NUCLEOTIDE SEQUENCE [LARGE SCALE GENOMIC DNA]</scope>
</reference>